<accession>A0A9P4SGV6</accession>
<keyword evidence="3" id="KW-0862">Zinc</keyword>
<reference evidence="5" key="1">
    <citation type="journal article" date="2020" name="Stud. Mycol.">
        <title>101 Dothideomycetes genomes: a test case for predicting lifestyles and emergence of pathogens.</title>
        <authorList>
            <person name="Haridas S."/>
            <person name="Albert R."/>
            <person name="Binder M."/>
            <person name="Bloem J."/>
            <person name="Labutti K."/>
            <person name="Salamov A."/>
            <person name="Andreopoulos B."/>
            <person name="Baker S."/>
            <person name="Barry K."/>
            <person name="Bills G."/>
            <person name="Bluhm B."/>
            <person name="Cannon C."/>
            <person name="Castanera R."/>
            <person name="Culley D."/>
            <person name="Daum C."/>
            <person name="Ezra D."/>
            <person name="Gonzalez J."/>
            <person name="Henrissat B."/>
            <person name="Kuo A."/>
            <person name="Liang C."/>
            <person name="Lipzen A."/>
            <person name="Lutzoni F."/>
            <person name="Magnuson J."/>
            <person name="Mondo S."/>
            <person name="Nolan M."/>
            <person name="Ohm R."/>
            <person name="Pangilinan J."/>
            <person name="Park H.-J."/>
            <person name="Ramirez L."/>
            <person name="Alfaro M."/>
            <person name="Sun H."/>
            <person name="Tritt A."/>
            <person name="Yoshinaga Y."/>
            <person name="Zwiers L.-H."/>
            <person name="Turgeon B."/>
            <person name="Goodwin S."/>
            <person name="Spatafora J."/>
            <person name="Crous P."/>
            <person name="Grigoriev I."/>
        </authorList>
    </citation>
    <scope>NUCLEOTIDE SEQUENCE</scope>
    <source>
        <strain evidence="5">CBS 101060</strain>
    </source>
</reference>
<evidence type="ECO:0000256" key="2">
    <source>
        <dbReference type="ARBA" id="ARBA00022771"/>
    </source>
</evidence>
<keyword evidence="2" id="KW-0863">Zinc-finger</keyword>
<sequence length="120" mass="13083">MGWSCCSNSCSTSNGNDRDTCIKCKHSKCIKCVKDGGSGVECFDGLTEPETGAYYCCTCNYGPMLRETTPLCVNCTHPACARCQEAVLPALLDQQEWSELGGLRICIFAMDLLALETFMN</sequence>
<evidence type="ECO:0000259" key="4">
    <source>
        <dbReference type="PROSITE" id="PS01358"/>
    </source>
</evidence>
<dbReference type="PROSITE" id="PS01358">
    <property type="entry name" value="ZF_RANBP2_1"/>
    <property type="match status" value="1"/>
</dbReference>
<evidence type="ECO:0000256" key="1">
    <source>
        <dbReference type="ARBA" id="ARBA00022723"/>
    </source>
</evidence>
<proteinExistence type="predicted"/>
<organism evidence="5 6">
    <name type="scientific">Patellaria atrata CBS 101060</name>
    <dbReference type="NCBI Taxonomy" id="1346257"/>
    <lineage>
        <taxon>Eukaryota</taxon>
        <taxon>Fungi</taxon>
        <taxon>Dikarya</taxon>
        <taxon>Ascomycota</taxon>
        <taxon>Pezizomycotina</taxon>
        <taxon>Dothideomycetes</taxon>
        <taxon>Dothideomycetes incertae sedis</taxon>
        <taxon>Patellariales</taxon>
        <taxon>Patellariaceae</taxon>
        <taxon>Patellaria</taxon>
    </lineage>
</organism>
<dbReference type="AlphaFoldDB" id="A0A9P4SGV6"/>
<name>A0A9P4SGV6_9PEZI</name>
<evidence type="ECO:0000256" key="3">
    <source>
        <dbReference type="ARBA" id="ARBA00022833"/>
    </source>
</evidence>
<keyword evidence="1" id="KW-0479">Metal-binding</keyword>
<keyword evidence="6" id="KW-1185">Reference proteome</keyword>
<dbReference type="EMBL" id="MU006090">
    <property type="protein sequence ID" value="KAF2842154.1"/>
    <property type="molecule type" value="Genomic_DNA"/>
</dbReference>
<dbReference type="GO" id="GO:0008270">
    <property type="term" value="F:zinc ion binding"/>
    <property type="evidence" value="ECO:0007669"/>
    <property type="project" value="UniProtKB-KW"/>
</dbReference>
<dbReference type="Proteomes" id="UP000799429">
    <property type="component" value="Unassembled WGS sequence"/>
</dbReference>
<evidence type="ECO:0000313" key="6">
    <source>
        <dbReference type="Proteomes" id="UP000799429"/>
    </source>
</evidence>
<evidence type="ECO:0000313" key="5">
    <source>
        <dbReference type="EMBL" id="KAF2842154.1"/>
    </source>
</evidence>
<feature type="domain" description="RanBP2-type" evidence="4">
    <location>
        <begin position="3"/>
        <end position="24"/>
    </location>
</feature>
<dbReference type="InterPro" id="IPR001876">
    <property type="entry name" value="Znf_RanBP2"/>
</dbReference>
<dbReference type="OrthoDB" id="3938804at2759"/>
<comment type="caution">
    <text evidence="5">The sequence shown here is derived from an EMBL/GenBank/DDBJ whole genome shotgun (WGS) entry which is preliminary data.</text>
</comment>
<protein>
    <recommendedName>
        <fullName evidence="4">RanBP2-type domain-containing protein</fullName>
    </recommendedName>
</protein>
<gene>
    <name evidence="5" type="ORF">M501DRAFT_998408</name>
</gene>